<accession>A0A1V4KLT4</accession>
<dbReference type="AlphaFoldDB" id="A0A1V4KLT4"/>
<name>A0A1V4KLT4_PATFA</name>
<dbReference type="Proteomes" id="UP000190648">
    <property type="component" value="Unassembled WGS sequence"/>
</dbReference>
<organism evidence="1 2">
    <name type="scientific">Patagioenas fasciata monilis</name>
    <dbReference type="NCBI Taxonomy" id="372326"/>
    <lineage>
        <taxon>Eukaryota</taxon>
        <taxon>Metazoa</taxon>
        <taxon>Chordata</taxon>
        <taxon>Craniata</taxon>
        <taxon>Vertebrata</taxon>
        <taxon>Euteleostomi</taxon>
        <taxon>Archelosauria</taxon>
        <taxon>Archosauria</taxon>
        <taxon>Dinosauria</taxon>
        <taxon>Saurischia</taxon>
        <taxon>Theropoda</taxon>
        <taxon>Coelurosauria</taxon>
        <taxon>Aves</taxon>
        <taxon>Neognathae</taxon>
        <taxon>Neoaves</taxon>
        <taxon>Columbimorphae</taxon>
        <taxon>Columbiformes</taxon>
        <taxon>Columbidae</taxon>
        <taxon>Patagioenas</taxon>
    </lineage>
</organism>
<keyword evidence="2" id="KW-1185">Reference proteome</keyword>
<gene>
    <name evidence="1" type="ORF">AV530_011783</name>
</gene>
<evidence type="ECO:0000313" key="2">
    <source>
        <dbReference type="Proteomes" id="UP000190648"/>
    </source>
</evidence>
<protein>
    <submittedName>
        <fullName evidence="1">Uncharacterized protein</fullName>
    </submittedName>
</protein>
<reference evidence="1 2" key="1">
    <citation type="submission" date="2016-02" db="EMBL/GenBank/DDBJ databases">
        <title>Band-tailed pigeon sequencing and assembly.</title>
        <authorList>
            <person name="Soares A.E."/>
            <person name="Novak B.J."/>
            <person name="Rice E.S."/>
            <person name="O'Connell B."/>
            <person name="Chang D."/>
            <person name="Weber S."/>
            <person name="Shapiro B."/>
        </authorList>
    </citation>
    <scope>NUCLEOTIDE SEQUENCE [LARGE SCALE GENOMIC DNA]</scope>
    <source>
        <strain evidence="1">BTP2013</strain>
        <tissue evidence="1">Blood</tissue>
    </source>
</reference>
<evidence type="ECO:0000313" key="1">
    <source>
        <dbReference type="EMBL" id="OPJ85353.1"/>
    </source>
</evidence>
<comment type="caution">
    <text evidence="1">The sequence shown here is derived from an EMBL/GenBank/DDBJ whole genome shotgun (WGS) entry which is preliminary data.</text>
</comment>
<dbReference type="EMBL" id="LSYS01002888">
    <property type="protein sequence ID" value="OPJ85353.1"/>
    <property type="molecule type" value="Genomic_DNA"/>
</dbReference>
<sequence length="68" mass="8086">MDGSRWSAGGRESLKVIYYQSRHLNGPRREHVHHKICETSRLSIDLLETIHKVITVHFYTQRNEEECH</sequence>
<proteinExistence type="predicted"/>